<proteinExistence type="predicted"/>
<dbReference type="Pfam" id="PF12802">
    <property type="entry name" value="MarR_2"/>
    <property type="match status" value="1"/>
</dbReference>
<dbReference type="OrthoDB" id="668058at2"/>
<dbReference type="AlphaFoldDB" id="A0A317EJ41"/>
<keyword evidence="3" id="KW-1185">Reference proteome</keyword>
<dbReference type="InterPro" id="IPR036388">
    <property type="entry name" value="WH-like_DNA-bd_sf"/>
</dbReference>
<sequence length="151" mass="17384">MNKELINNIRKLIQNYAYTSLQMHETIAKKAGLSGTDSKYLGFFIEKGKMTAGELATITGLTTGATTGLIDRFEKRELVKRQFEKNDRRKVVIVPDIEKIMLLFQPLYQEFRIESEKLITSFSEDEVKVIETYFLKSIEISKRVIGNINRG</sequence>
<dbReference type="InterPro" id="IPR039422">
    <property type="entry name" value="MarR/SlyA-like"/>
</dbReference>
<dbReference type="GO" id="GO:0006950">
    <property type="term" value="P:response to stress"/>
    <property type="evidence" value="ECO:0007669"/>
    <property type="project" value="TreeGrafter"/>
</dbReference>
<reference evidence="2 3" key="1">
    <citation type="submission" date="2018-05" db="EMBL/GenBank/DDBJ databases">
        <title>Pedobacter paludis sp. nov., isolated from wetland soil.</title>
        <authorList>
            <person name="Zhang Y."/>
            <person name="Wang G."/>
        </authorList>
    </citation>
    <scope>NUCLEOTIDE SEQUENCE [LARGE SCALE GENOMIC DNA]</scope>
    <source>
        <strain evidence="2 3">KCTC22721</strain>
    </source>
</reference>
<gene>
    <name evidence="2" type="ORF">DHW03_15080</name>
</gene>
<dbReference type="PANTHER" id="PTHR33164:SF106">
    <property type="entry name" value="TRANSCRIPTIONAL REGULATORY PROTEIN"/>
    <property type="match status" value="1"/>
</dbReference>
<dbReference type="GO" id="GO:0003700">
    <property type="term" value="F:DNA-binding transcription factor activity"/>
    <property type="evidence" value="ECO:0007669"/>
    <property type="project" value="InterPro"/>
</dbReference>
<evidence type="ECO:0000313" key="3">
    <source>
        <dbReference type="Proteomes" id="UP000245379"/>
    </source>
</evidence>
<dbReference type="RefSeq" id="WP_109926684.1">
    <property type="nucleotide sequence ID" value="NZ_QGNZ01000004.1"/>
</dbReference>
<dbReference type="Gene3D" id="1.10.10.10">
    <property type="entry name" value="Winged helix-like DNA-binding domain superfamily/Winged helix DNA-binding domain"/>
    <property type="match status" value="1"/>
</dbReference>
<organism evidence="2 3">
    <name type="scientific">Pedobacter yonginense</name>
    <dbReference type="NCBI Taxonomy" id="651869"/>
    <lineage>
        <taxon>Bacteria</taxon>
        <taxon>Pseudomonadati</taxon>
        <taxon>Bacteroidota</taxon>
        <taxon>Sphingobacteriia</taxon>
        <taxon>Sphingobacteriales</taxon>
        <taxon>Sphingobacteriaceae</taxon>
        <taxon>Pedobacter</taxon>
    </lineage>
</organism>
<dbReference type="SUPFAM" id="SSF46785">
    <property type="entry name" value="Winged helix' DNA-binding domain"/>
    <property type="match status" value="1"/>
</dbReference>
<dbReference type="SMART" id="SM00347">
    <property type="entry name" value="HTH_MARR"/>
    <property type="match status" value="1"/>
</dbReference>
<accession>A0A317EJ41</accession>
<dbReference type="Proteomes" id="UP000245379">
    <property type="component" value="Unassembled WGS sequence"/>
</dbReference>
<dbReference type="EMBL" id="QGNZ01000004">
    <property type="protein sequence ID" value="PWS26119.1"/>
    <property type="molecule type" value="Genomic_DNA"/>
</dbReference>
<dbReference type="InterPro" id="IPR036390">
    <property type="entry name" value="WH_DNA-bd_sf"/>
</dbReference>
<protein>
    <submittedName>
        <fullName evidence="2">MarR family transcriptional regulator</fullName>
    </submittedName>
</protein>
<evidence type="ECO:0000313" key="2">
    <source>
        <dbReference type="EMBL" id="PWS26119.1"/>
    </source>
</evidence>
<feature type="domain" description="HTH marR-type" evidence="1">
    <location>
        <begin position="26"/>
        <end position="127"/>
    </location>
</feature>
<name>A0A317EJ41_9SPHI</name>
<dbReference type="InterPro" id="IPR000835">
    <property type="entry name" value="HTH_MarR-typ"/>
</dbReference>
<evidence type="ECO:0000259" key="1">
    <source>
        <dbReference type="SMART" id="SM00347"/>
    </source>
</evidence>
<dbReference type="PANTHER" id="PTHR33164">
    <property type="entry name" value="TRANSCRIPTIONAL REGULATOR, MARR FAMILY"/>
    <property type="match status" value="1"/>
</dbReference>
<comment type="caution">
    <text evidence="2">The sequence shown here is derived from an EMBL/GenBank/DDBJ whole genome shotgun (WGS) entry which is preliminary data.</text>
</comment>